<dbReference type="Proteomes" id="UP000294887">
    <property type="component" value="Unassembled WGS sequence"/>
</dbReference>
<feature type="transmembrane region" description="Helical" evidence="7">
    <location>
        <begin position="232"/>
        <end position="250"/>
    </location>
</feature>
<dbReference type="InterPro" id="IPR035906">
    <property type="entry name" value="MetI-like_sf"/>
</dbReference>
<feature type="transmembrane region" description="Helical" evidence="7">
    <location>
        <begin position="70"/>
        <end position="93"/>
    </location>
</feature>
<dbReference type="PANTHER" id="PTHR43386">
    <property type="entry name" value="OLIGOPEPTIDE TRANSPORT SYSTEM PERMEASE PROTEIN APPC"/>
    <property type="match status" value="1"/>
</dbReference>
<keyword evidence="4 7" id="KW-0812">Transmembrane</keyword>
<evidence type="ECO:0000256" key="7">
    <source>
        <dbReference type="RuleBase" id="RU363032"/>
    </source>
</evidence>
<evidence type="ECO:0000256" key="4">
    <source>
        <dbReference type="ARBA" id="ARBA00022692"/>
    </source>
</evidence>
<dbReference type="PANTHER" id="PTHR43386:SF1">
    <property type="entry name" value="D,D-DIPEPTIDE TRANSPORT SYSTEM PERMEASE PROTEIN DDPC-RELATED"/>
    <property type="match status" value="1"/>
</dbReference>
<dbReference type="InterPro" id="IPR000515">
    <property type="entry name" value="MetI-like"/>
</dbReference>
<keyword evidence="10" id="KW-1185">Reference proteome</keyword>
<reference evidence="9 10" key="1">
    <citation type="submission" date="2019-03" db="EMBL/GenBank/DDBJ databases">
        <title>Genomic Encyclopedia of Type Strains, Phase IV (KMG-IV): sequencing the most valuable type-strain genomes for metagenomic binning, comparative biology and taxonomic classification.</title>
        <authorList>
            <person name="Goeker M."/>
        </authorList>
    </citation>
    <scope>NUCLEOTIDE SEQUENCE [LARGE SCALE GENOMIC DNA]</scope>
    <source>
        <strain evidence="9 10">DSM 24830</strain>
    </source>
</reference>
<feature type="transmembrane region" description="Helical" evidence="7">
    <location>
        <begin position="314"/>
        <end position="340"/>
    </location>
</feature>
<evidence type="ECO:0000256" key="2">
    <source>
        <dbReference type="ARBA" id="ARBA00022448"/>
    </source>
</evidence>
<evidence type="ECO:0000259" key="8">
    <source>
        <dbReference type="PROSITE" id="PS50928"/>
    </source>
</evidence>
<evidence type="ECO:0000256" key="6">
    <source>
        <dbReference type="ARBA" id="ARBA00023136"/>
    </source>
</evidence>
<dbReference type="SUPFAM" id="SSF161098">
    <property type="entry name" value="MetI-like"/>
    <property type="match status" value="1"/>
</dbReference>
<dbReference type="Pfam" id="PF00528">
    <property type="entry name" value="BPD_transp_1"/>
    <property type="match status" value="1"/>
</dbReference>
<dbReference type="AlphaFoldDB" id="A0A4R1F715"/>
<organism evidence="9 10">
    <name type="scientific">Cocleimonas flava</name>
    <dbReference type="NCBI Taxonomy" id="634765"/>
    <lineage>
        <taxon>Bacteria</taxon>
        <taxon>Pseudomonadati</taxon>
        <taxon>Pseudomonadota</taxon>
        <taxon>Gammaproteobacteria</taxon>
        <taxon>Thiotrichales</taxon>
        <taxon>Thiotrichaceae</taxon>
        <taxon>Cocleimonas</taxon>
    </lineage>
</organism>
<feature type="transmembrane region" description="Helical" evidence="7">
    <location>
        <begin position="195"/>
        <end position="220"/>
    </location>
</feature>
<keyword evidence="3" id="KW-1003">Cell membrane</keyword>
<feature type="domain" description="ABC transmembrane type-1" evidence="8">
    <location>
        <begin position="193"/>
        <end position="381"/>
    </location>
</feature>
<dbReference type="OrthoDB" id="9805884at2"/>
<sequence length="400" mass="44091">MNKPTEKVKHRSSGFLRRVLKHTFSGWGAKIGLMWVGILVIAAVFAPFLANSMPLLVSLNGEISAPVFRYLSVEDIVVLIAFFVLILLFLSPLRHSIKSLLLFFLIIIVGSTIVSKQFVTVQQNVVYSDFREDLKTTNYDWVVMPPIPYAPEDYLRDSQATPLEAPLENSEYTHWMGTEENGGDVLSRMIHASRIALGIGFIATGIAMVIGVILGGLMGYFSGIVDMLGMRLVEIFESIPTLFLLLTFVAFFGRSIYIMMVIIGLTSWSGYARYIRAEFLRLRKMDFVQATIASGLPLRSILFRHMLPNGIAPLLVGLSFGVASAILAEAMLSFLGLGLVGAPSWGQMLNQAVQSSTFNWWMAVYPGGAIFLTVFAYNLMGEALRDAIDPQLAKKAGVVG</sequence>
<keyword evidence="2 7" id="KW-0813">Transport</keyword>
<evidence type="ECO:0000313" key="9">
    <source>
        <dbReference type="EMBL" id="TCJ87758.1"/>
    </source>
</evidence>
<comment type="subcellular location">
    <subcellularLocation>
        <location evidence="1 7">Cell membrane</location>
        <topology evidence="1 7">Multi-pass membrane protein</topology>
    </subcellularLocation>
</comment>
<feature type="transmembrane region" description="Helical" evidence="7">
    <location>
        <begin position="360"/>
        <end position="380"/>
    </location>
</feature>
<feature type="transmembrane region" description="Helical" evidence="7">
    <location>
        <begin position="256"/>
        <end position="275"/>
    </location>
</feature>
<feature type="transmembrane region" description="Helical" evidence="7">
    <location>
        <begin position="100"/>
        <end position="119"/>
    </location>
</feature>
<dbReference type="Gene3D" id="1.10.3720.10">
    <property type="entry name" value="MetI-like"/>
    <property type="match status" value="1"/>
</dbReference>
<dbReference type="CDD" id="cd06261">
    <property type="entry name" value="TM_PBP2"/>
    <property type="match status" value="1"/>
</dbReference>
<proteinExistence type="inferred from homology"/>
<evidence type="ECO:0000313" key="10">
    <source>
        <dbReference type="Proteomes" id="UP000294887"/>
    </source>
</evidence>
<gene>
    <name evidence="9" type="ORF">EV695_2273</name>
</gene>
<evidence type="ECO:0000256" key="3">
    <source>
        <dbReference type="ARBA" id="ARBA00022475"/>
    </source>
</evidence>
<evidence type="ECO:0000256" key="5">
    <source>
        <dbReference type="ARBA" id="ARBA00022989"/>
    </source>
</evidence>
<accession>A0A4R1F715</accession>
<dbReference type="InterPro" id="IPR050366">
    <property type="entry name" value="BP-dependent_transpt_permease"/>
</dbReference>
<comment type="similarity">
    <text evidence="7">Belongs to the binding-protein-dependent transport system permease family.</text>
</comment>
<comment type="caution">
    <text evidence="9">The sequence shown here is derived from an EMBL/GenBank/DDBJ whole genome shotgun (WGS) entry which is preliminary data.</text>
</comment>
<keyword evidence="5 7" id="KW-1133">Transmembrane helix</keyword>
<feature type="transmembrane region" description="Helical" evidence="7">
    <location>
        <begin position="27"/>
        <end position="50"/>
    </location>
</feature>
<protein>
    <submittedName>
        <fullName evidence="9">Peptide/nickel transport system permease protein</fullName>
    </submittedName>
</protein>
<keyword evidence="6 7" id="KW-0472">Membrane</keyword>
<dbReference type="PROSITE" id="PS50928">
    <property type="entry name" value="ABC_TM1"/>
    <property type="match status" value="1"/>
</dbReference>
<dbReference type="GO" id="GO:0055085">
    <property type="term" value="P:transmembrane transport"/>
    <property type="evidence" value="ECO:0007669"/>
    <property type="project" value="InterPro"/>
</dbReference>
<dbReference type="GO" id="GO:0005886">
    <property type="term" value="C:plasma membrane"/>
    <property type="evidence" value="ECO:0007669"/>
    <property type="project" value="UniProtKB-SubCell"/>
</dbReference>
<name>A0A4R1F715_9GAMM</name>
<evidence type="ECO:0000256" key="1">
    <source>
        <dbReference type="ARBA" id="ARBA00004651"/>
    </source>
</evidence>
<dbReference type="EMBL" id="SMFQ01000003">
    <property type="protein sequence ID" value="TCJ87758.1"/>
    <property type="molecule type" value="Genomic_DNA"/>
</dbReference>